<organism evidence="3 4">
    <name type="scientific">Sutterella seckii</name>
    <dbReference type="NCBI Taxonomy" id="1944635"/>
    <lineage>
        <taxon>Bacteria</taxon>
        <taxon>Pseudomonadati</taxon>
        <taxon>Pseudomonadota</taxon>
        <taxon>Betaproteobacteria</taxon>
        <taxon>Burkholderiales</taxon>
        <taxon>Sutterellaceae</taxon>
        <taxon>Sutterella</taxon>
    </lineage>
</organism>
<keyword evidence="2" id="KW-1133">Transmembrane helix</keyword>
<keyword evidence="2" id="KW-0812">Transmembrane</keyword>
<feature type="region of interest" description="Disordered" evidence="1">
    <location>
        <begin position="35"/>
        <end position="81"/>
    </location>
</feature>
<dbReference type="RefSeq" id="WP_152157430.1">
    <property type="nucleotide sequence ID" value="NZ_WEHX01000003.1"/>
</dbReference>
<protein>
    <submittedName>
        <fullName evidence="3">Uncharacterized protein</fullName>
    </submittedName>
</protein>
<gene>
    <name evidence="3" type="ORF">GBM95_01255</name>
</gene>
<proteinExistence type="predicted"/>
<sequence>MTQLDSEIITWLFIAFAGAAFGVLALHRVFSKKDLPGKRRSEGAPSEASPRRERISSRRESRGLPKVEVPPPPQKPEILGPGRPTLFAFCAEGSEKPVALLQRADRFDDMTSFEGAEVKPEGKALLLIKDRLGALAHEPDDELADRTWMIAVPAENSGKKDAAAGNLKLLAFDEKGCPMGGAAPIRDLSAEAFAQELKSLLPREDAGVASLQKLLKEEAELLQELLDARKCGESEGAEDEKLLQLLAAVPSISPGGWRDSSRTLDAVLHDVREAVEESDRALAGEKAESTDDRQAARALILDHLLLMLLLTRTIHSGDYLPGMRASAEAVRRAVLWEARKASSSRTEALLSNLRRAEALIDERVLAAGRKPRTLVRVSDDGRIAFGCV</sequence>
<feature type="compositionally biased region" description="Basic and acidic residues" evidence="1">
    <location>
        <begin position="49"/>
        <end position="65"/>
    </location>
</feature>
<dbReference type="Proteomes" id="UP000430564">
    <property type="component" value="Unassembled WGS sequence"/>
</dbReference>
<dbReference type="OrthoDB" id="9956381at2"/>
<name>A0A6I1EQU3_9BURK</name>
<evidence type="ECO:0000313" key="4">
    <source>
        <dbReference type="Proteomes" id="UP000430564"/>
    </source>
</evidence>
<comment type="caution">
    <text evidence="3">The sequence shown here is derived from an EMBL/GenBank/DDBJ whole genome shotgun (WGS) entry which is preliminary data.</text>
</comment>
<evidence type="ECO:0000256" key="1">
    <source>
        <dbReference type="SAM" id="MobiDB-lite"/>
    </source>
</evidence>
<dbReference type="EMBL" id="WEHX01000003">
    <property type="protein sequence ID" value="KAB7662952.1"/>
    <property type="molecule type" value="Genomic_DNA"/>
</dbReference>
<reference evidence="3 4" key="1">
    <citation type="submission" date="2019-10" db="EMBL/GenBank/DDBJ databases">
        <title>Genome diversity of Sutterella seckii.</title>
        <authorList>
            <person name="Chaplin A.V."/>
            <person name="Sokolova S.R."/>
            <person name="Mosin K.A."/>
            <person name="Ivanova E.L."/>
            <person name="Kochetkova T.O."/>
            <person name="Goltsov A.Y."/>
            <person name="Trofimov D.Y."/>
            <person name="Efimov B.A."/>
        </authorList>
    </citation>
    <scope>NUCLEOTIDE SEQUENCE [LARGE SCALE GENOMIC DNA]</scope>
    <source>
        <strain evidence="3 4">ASD393</strain>
    </source>
</reference>
<accession>A0A6I1EQU3</accession>
<evidence type="ECO:0000256" key="2">
    <source>
        <dbReference type="SAM" id="Phobius"/>
    </source>
</evidence>
<keyword evidence="2" id="KW-0472">Membrane</keyword>
<feature type="transmembrane region" description="Helical" evidence="2">
    <location>
        <begin position="12"/>
        <end position="30"/>
    </location>
</feature>
<evidence type="ECO:0000313" key="3">
    <source>
        <dbReference type="EMBL" id="KAB7662952.1"/>
    </source>
</evidence>
<dbReference type="AlphaFoldDB" id="A0A6I1EQU3"/>